<feature type="transmembrane region" description="Helical" evidence="1">
    <location>
        <begin position="62"/>
        <end position="79"/>
    </location>
</feature>
<dbReference type="GO" id="GO:0005886">
    <property type="term" value="C:plasma membrane"/>
    <property type="evidence" value="ECO:0007669"/>
    <property type="project" value="UniProtKB-SubCell"/>
</dbReference>
<keyword evidence="1" id="KW-0472">Membrane</keyword>
<name>A0A3D8I4D6_9HELI</name>
<dbReference type="NCBIfam" id="TIGR00697">
    <property type="entry name" value="queuosine precursor transporter"/>
    <property type="match status" value="1"/>
</dbReference>
<keyword evidence="1" id="KW-0812">Transmembrane</keyword>
<gene>
    <name evidence="2" type="ORF">CQA63_04530</name>
</gene>
<organism evidence="2 3">
    <name type="scientific">Helicobacter marmotae</name>
    <dbReference type="NCBI Taxonomy" id="152490"/>
    <lineage>
        <taxon>Bacteria</taxon>
        <taxon>Pseudomonadati</taxon>
        <taxon>Campylobacterota</taxon>
        <taxon>Epsilonproteobacteria</taxon>
        <taxon>Campylobacterales</taxon>
        <taxon>Helicobacteraceae</taxon>
        <taxon>Helicobacter</taxon>
    </lineage>
</organism>
<dbReference type="Proteomes" id="UP000256599">
    <property type="component" value="Unassembled WGS sequence"/>
</dbReference>
<comment type="caution">
    <text evidence="2">The sequence shown here is derived from an EMBL/GenBank/DDBJ whole genome shotgun (WGS) entry which is preliminary data.</text>
</comment>
<accession>A0A3D8I4D6</accession>
<dbReference type="OrthoDB" id="7065604at2"/>
<feature type="transmembrane region" description="Helical" evidence="1">
    <location>
        <begin position="33"/>
        <end position="50"/>
    </location>
</feature>
<evidence type="ECO:0000313" key="2">
    <source>
        <dbReference type="EMBL" id="RDU60023.1"/>
    </source>
</evidence>
<comment type="subcellular location">
    <subcellularLocation>
        <location evidence="1">Cell membrane</location>
        <topology evidence="1">Multi-pass membrane protein</topology>
    </subcellularLocation>
</comment>
<evidence type="ECO:0000313" key="3">
    <source>
        <dbReference type="Proteomes" id="UP000256599"/>
    </source>
</evidence>
<evidence type="ECO:0000256" key="1">
    <source>
        <dbReference type="HAMAP-Rule" id="MF_02088"/>
    </source>
</evidence>
<dbReference type="HAMAP" id="MF_02088">
    <property type="entry name" value="Q_prec_transport"/>
    <property type="match status" value="1"/>
</dbReference>
<keyword evidence="1" id="KW-1133">Transmembrane helix</keyword>
<comment type="similarity">
    <text evidence="1">Belongs to the vitamin uptake transporter (VUT/ECF) (TC 2.A.88) family. Q precursor transporter subfamily.</text>
</comment>
<dbReference type="RefSeq" id="WP_104700209.1">
    <property type="nucleotide sequence ID" value="NZ_FZPP01000022.1"/>
</dbReference>
<comment type="function">
    <text evidence="1">Involved in the import of queuosine (Q) precursors, required for Q precursor salvage.</text>
</comment>
<keyword evidence="1" id="KW-0813">Transport</keyword>
<dbReference type="PROSITE" id="PS51257">
    <property type="entry name" value="PROKAR_LIPOPROTEIN"/>
    <property type="match status" value="1"/>
</dbReference>
<reference evidence="2 3" key="1">
    <citation type="submission" date="2018-04" db="EMBL/GenBank/DDBJ databases">
        <title>Novel Campyloabacter and Helicobacter Species and Strains.</title>
        <authorList>
            <person name="Mannion A.J."/>
            <person name="Shen Z."/>
            <person name="Fox J.G."/>
        </authorList>
    </citation>
    <scope>NUCLEOTIDE SEQUENCE [LARGE SCALE GENOMIC DNA]</scope>
    <source>
        <strain evidence="2 3">MIT 98-6070</strain>
    </source>
</reference>
<dbReference type="PANTHER" id="PTHR34300">
    <property type="entry name" value="QUEUOSINE PRECURSOR TRANSPORTER-RELATED"/>
    <property type="match status" value="1"/>
</dbReference>
<dbReference type="AlphaFoldDB" id="A0A3D8I4D6"/>
<dbReference type="PANTHER" id="PTHR34300:SF2">
    <property type="entry name" value="QUEUOSINE PRECURSOR TRANSPORTER-RELATED"/>
    <property type="match status" value="1"/>
</dbReference>
<dbReference type="Pfam" id="PF02592">
    <property type="entry name" value="Vut_1"/>
    <property type="match status" value="1"/>
</dbReference>
<feature type="transmembrane region" description="Helical" evidence="1">
    <location>
        <begin position="128"/>
        <end position="145"/>
    </location>
</feature>
<dbReference type="InterPro" id="IPR003744">
    <property type="entry name" value="YhhQ"/>
</dbReference>
<proteinExistence type="inferred from homology"/>
<protein>
    <recommendedName>
        <fullName evidence="1">Probable queuosine precursor transporter</fullName>
        <shortName evidence="1">Q precursor transporter</shortName>
    </recommendedName>
</protein>
<dbReference type="GO" id="GO:0022857">
    <property type="term" value="F:transmembrane transporter activity"/>
    <property type="evidence" value="ECO:0007669"/>
    <property type="project" value="UniProtKB-UniRule"/>
</dbReference>
<feature type="transmembrane region" description="Helical" evidence="1">
    <location>
        <begin position="151"/>
        <end position="174"/>
    </location>
</feature>
<dbReference type="EMBL" id="NXLR01000006">
    <property type="protein sequence ID" value="RDU60023.1"/>
    <property type="molecule type" value="Genomic_DNA"/>
</dbReference>
<keyword evidence="1" id="KW-1003">Cell membrane</keyword>
<sequence>MKKMNTWVFITSALLFACIVVLANYTVQFHIFNSPLTYGALTYPLSFLLMDVLSEKYSKTQVLKTLWLGLFLAFIPSLLLSEVRIAIASVSAFFISQNLDVHIFFYLKSKFPALWWLRNNASTIASQFVDTMVFFHIAFLFILPWEQVIAMVFADFVIKVFLALCDTPFFYALAIHKGKFHLK</sequence>
<keyword evidence="3" id="KW-1185">Reference proteome</keyword>